<organism evidence="2 3">
    <name type="scientific">Arxiozyma heterogenica</name>
    <dbReference type="NCBI Taxonomy" id="278026"/>
    <lineage>
        <taxon>Eukaryota</taxon>
        <taxon>Fungi</taxon>
        <taxon>Dikarya</taxon>
        <taxon>Ascomycota</taxon>
        <taxon>Saccharomycotina</taxon>
        <taxon>Saccharomycetes</taxon>
        <taxon>Saccharomycetales</taxon>
        <taxon>Saccharomycetaceae</taxon>
        <taxon>Arxiozyma</taxon>
    </lineage>
</organism>
<feature type="compositionally biased region" description="Low complexity" evidence="1">
    <location>
        <begin position="351"/>
        <end position="360"/>
    </location>
</feature>
<gene>
    <name evidence="2" type="ORF">RI543_001199</name>
</gene>
<evidence type="ECO:0000256" key="1">
    <source>
        <dbReference type="SAM" id="MobiDB-lite"/>
    </source>
</evidence>
<dbReference type="EMBL" id="JAWIZZ010000036">
    <property type="protein sequence ID" value="KAK5781358.1"/>
    <property type="molecule type" value="Genomic_DNA"/>
</dbReference>
<keyword evidence="3" id="KW-1185">Reference proteome</keyword>
<evidence type="ECO:0000313" key="3">
    <source>
        <dbReference type="Proteomes" id="UP001306508"/>
    </source>
</evidence>
<dbReference type="Proteomes" id="UP001306508">
    <property type="component" value="Unassembled WGS sequence"/>
</dbReference>
<protein>
    <submittedName>
        <fullName evidence="2">Uncharacterized protein</fullName>
    </submittedName>
</protein>
<proteinExistence type="predicted"/>
<reference evidence="3" key="1">
    <citation type="submission" date="2023-07" db="EMBL/GenBank/DDBJ databases">
        <title>A draft genome of Kazachstania heterogenica Y-27499.</title>
        <authorList>
            <person name="Donic C."/>
            <person name="Kralova J.S."/>
            <person name="Fidel L."/>
            <person name="Ben-Dor S."/>
            <person name="Jung S."/>
        </authorList>
    </citation>
    <scope>NUCLEOTIDE SEQUENCE [LARGE SCALE GENOMIC DNA]</scope>
    <source>
        <strain evidence="3">Y27499</strain>
    </source>
</reference>
<feature type="region of interest" description="Disordered" evidence="1">
    <location>
        <begin position="262"/>
        <end position="283"/>
    </location>
</feature>
<dbReference type="AlphaFoldDB" id="A0AAN7WIL5"/>
<evidence type="ECO:0000313" key="2">
    <source>
        <dbReference type="EMBL" id="KAK5781358.1"/>
    </source>
</evidence>
<accession>A0AAN7WIL5</accession>
<comment type="caution">
    <text evidence="2">The sequence shown here is derived from an EMBL/GenBank/DDBJ whole genome shotgun (WGS) entry which is preliminary data.</text>
</comment>
<feature type="region of interest" description="Disordered" evidence="1">
    <location>
        <begin position="341"/>
        <end position="409"/>
    </location>
</feature>
<name>A0AAN7WIL5_9SACH</name>
<sequence length="409" mass="48112">MYSQLYSPCLFQQLPVFHEKTILRQAPLFQDFANNRCNSNDRVILTTKESSKGVLLTFQKQLPYNKYYQAIEEQYHNIKQTIKPTYRIVTDFFGNQYYVANQIDEQAVLDQIDCNAVGRKLAKEMFQDYSLELSHDGSKLVVCSSRDNINEKLQFNSFISDFQVVGCGVINENTAVLKIDVIFETKKELLEAQYQKEEQEDEKKRLAEIKETERISRLEQERIRKQKEAERIALEKERREKSESTMKLKAKQELEKKLALEKEQKEQERREEELKRKQEEERRIKREKTLQEHIEYQRSLVEEERRRKQEKLQQESLLASKLDAMVSDSNNVVNININFHNENDNDISGYESSAVESAVSDSEDSETSISHSLRRYSSPVLEEVEDDEMSRYNESLIKSPRGTSIIEDA</sequence>